<accession>A0A5R8WQ38</accession>
<dbReference type="AlphaFoldDB" id="A0A5R8WQ38"/>
<organism evidence="2 3">
    <name type="scientific">Hymenobacter jeollabukensis</name>
    <dbReference type="NCBI Taxonomy" id="2025313"/>
    <lineage>
        <taxon>Bacteria</taxon>
        <taxon>Pseudomonadati</taxon>
        <taxon>Bacteroidota</taxon>
        <taxon>Cytophagia</taxon>
        <taxon>Cytophagales</taxon>
        <taxon>Hymenobacteraceae</taxon>
        <taxon>Hymenobacter</taxon>
    </lineage>
</organism>
<protein>
    <submittedName>
        <fullName evidence="2">Glycosyltransferase</fullName>
    </submittedName>
</protein>
<keyword evidence="3" id="KW-1185">Reference proteome</keyword>
<comment type="caution">
    <text evidence="2">The sequence shown here is derived from an EMBL/GenBank/DDBJ whole genome shotgun (WGS) entry which is preliminary data.</text>
</comment>
<dbReference type="PANTHER" id="PTHR43685">
    <property type="entry name" value="GLYCOSYLTRANSFERASE"/>
    <property type="match status" value="1"/>
</dbReference>
<dbReference type="Pfam" id="PF00535">
    <property type="entry name" value="Glycos_transf_2"/>
    <property type="match status" value="1"/>
</dbReference>
<dbReference type="GO" id="GO:0016740">
    <property type="term" value="F:transferase activity"/>
    <property type="evidence" value="ECO:0007669"/>
    <property type="project" value="UniProtKB-KW"/>
</dbReference>
<proteinExistence type="predicted"/>
<evidence type="ECO:0000259" key="1">
    <source>
        <dbReference type="Pfam" id="PF00535"/>
    </source>
</evidence>
<dbReference type="PANTHER" id="PTHR43685:SF2">
    <property type="entry name" value="GLYCOSYLTRANSFERASE 2-LIKE DOMAIN-CONTAINING PROTEIN"/>
    <property type="match status" value="1"/>
</dbReference>
<dbReference type="InterPro" id="IPR050834">
    <property type="entry name" value="Glycosyltransf_2"/>
</dbReference>
<dbReference type="OrthoDB" id="9813550at2"/>
<dbReference type="InterPro" id="IPR029044">
    <property type="entry name" value="Nucleotide-diphossugar_trans"/>
</dbReference>
<evidence type="ECO:0000313" key="2">
    <source>
        <dbReference type="EMBL" id="TLM91883.1"/>
    </source>
</evidence>
<reference evidence="2 3" key="1">
    <citation type="submission" date="2019-05" db="EMBL/GenBank/DDBJ databases">
        <title>Hymenobacter edaphi sp. nov., isolated from abandoned arsenic-contaminated farmland soil.</title>
        <authorList>
            <person name="Nie L."/>
        </authorList>
    </citation>
    <scope>NUCLEOTIDE SEQUENCE [LARGE SCALE GENOMIC DNA]</scope>
    <source>
        <strain evidence="2 3">1-3-3-8</strain>
    </source>
</reference>
<dbReference type="Proteomes" id="UP000305517">
    <property type="component" value="Unassembled WGS sequence"/>
</dbReference>
<dbReference type="SUPFAM" id="SSF53448">
    <property type="entry name" value="Nucleotide-diphospho-sugar transferases"/>
    <property type="match status" value="1"/>
</dbReference>
<evidence type="ECO:0000313" key="3">
    <source>
        <dbReference type="Proteomes" id="UP000305517"/>
    </source>
</evidence>
<dbReference type="Gene3D" id="3.90.550.10">
    <property type="entry name" value="Spore Coat Polysaccharide Biosynthesis Protein SpsA, Chain A"/>
    <property type="match status" value="1"/>
</dbReference>
<feature type="domain" description="Glycosyltransferase 2-like" evidence="1">
    <location>
        <begin position="75"/>
        <end position="248"/>
    </location>
</feature>
<sequence>MRLLMNARWRGIRATNSSSKESGKRSVTTYKPIGMRRREGLPGLTPAAARRLTSAPERQLFSSAPEQAARMQFAVITPTHNRAAFLPEAVQSVRASVLAPLDAQYQHFILDNACTDGTAAFLAEASGWQGPPIRTWQHRGPERLLPGPARNQLIKETDPAAWLVPLDDDDLLLQRCLYHYGAQIEANPERQWLVADFLRVDEERRYLPGEDYYAWRFDTPVKMLEAIFKAEHFIQGNVCYSRRLFDEVGGYDEQLRMAEDLDLYVRFLLAGHLPVICPHLSHLHRFHRANVSIGVDAAKHGADLQVIYDKYAAQLKELGVERPG</sequence>
<gene>
    <name evidence="2" type="ORF">FDY95_15130</name>
</gene>
<keyword evidence="2" id="KW-0808">Transferase</keyword>
<dbReference type="EMBL" id="VAJM01000006">
    <property type="protein sequence ID" value="TLM91883.1"/>
    <property type="molecule type" value="Genomic_DNA"/>
</dbReference>
<dbReference type="InterPro" id="IPR001173">
    <property type="entry name" value="Glyco_trans_2-like"/>
</dbReference>
<name>A0A5R8WQ38_9BACT</name>